<reference evidence="7 8" key="1">
    <citation type="submission" date="2020-03" db="EMBL/GenBank/DDBJ databases">
        <title>Cyclobacterium plantarum sp. nov., a marine bacterium isolated from a coastal-marine wetland.</title>
        <authorList>
            <person name="Sanchez-Porro C."/>
            <person name="Ventosa A."/>
            <person name="Amoozegar M."/>
        </authorList>
    </citation>
    <scope>NUCLEOTIDE SEQUENCE [LARGE SCALE GENOMIC DNA]</scope>
    <source>
        <strain evidence="7 8">GBPx2</strain>
    </source>
</reference>
<dbReference type="PANTHER" id="PTHR42916:SF1">
    <property type="entry name" value="PROTEIN PHYLLO, CHLOROPLASTIC"/>
    <property type="match status" value="1"/>
</dbReference>
<evidence type="ECO:0000256" key="4">
    <source>
        <dbReference type="ARBA" id="ARBA00023052"/>
    </source>
</evidence>
<keyword evidence="4" id="KW-0786">Thiamine pyrophosphate</keyword>
<dbReference type="PANTHER" id="PTHR42916">
    <property type="entry name" value="2-SUCCINYL-5-ENOLPYRUVYL-6-HYDROXY-3-CYCLOHEXENE-1-CARBOXYLATE SYNTHASE"/>
    <property type="match status" value="1"/>
</dbReference>
<dbReference type="EMBL" id="JAANYN010000012">
    <property type="protein sequence ID" value="NHE59340.1"/>
    <property type="molecule type" value="Genomic_DNA"/>
</dbReference>
<dbReference type="Gene3D" id="3.40.50.970">
    <property type="match status" value="2"/>
</dbReference>
<keyword evidence="1" id="KW-0808">Transferase</keyword>
<gene>
    <name evidence="7" type="ORF">G9Q97_21220</name>
</gene>
<keyword evidence="8" id="KW-1185">Reference proteome</keyword>
<proteinExistence type="predicted"/>
<dbReference type="Pfam" id="PF02776">
    <property type="entry name" value="TPP_enzyme_N"/>
    <property type="match status" value="1"/>
</dbReference>
<dbReference type="InterPro" id="IPR004433">
    <property type="entry name" value="MenaQ_synth_MenD"/>
</dbReference>
<keyword evidence="3" id="KW-0460">Magnesium</keyword>
<sequence length="584" mass="64964">MSTMYTDEKNVQVLLSLLKAHGIKRIIASPGSSNSPFVASVQFDKYFEVYSSVDERSAAYLACGLAAETNEPVVISCTGATASRNYAPGLTEAFYRKLPVLAITSSQPVGRVGHHIAQVIDRSVIPNDVARLSLNLPIIKDAEDEWDCVITVNKAILELGRGGGGPAHINLQTSSQRTYSTKVLPSYRKINRFFSKDELPKLPDSRIAVFVGSHRKWNKREADALENFCLSTGAVVFCDHTSGYHGKNRLLFSLVGSQQYLDKTTFKPDLMIHIGEVTGDYPSISLSGTEVWRVSPDGEIRDTFRKLTTVFEMDESVFFNKYTNDKESDNSYYTSCDRFLSSLRNSIPELPFSNIYLAHILADKIPQNSVIHFGILNSLRSWNLFELPEGVELMSNVGGFGIDGCVSTLIGASLANRNKIFYCVIGDLAFFYDLNVLGNRHVGNNIRILLVNNGKGTEFKQYKHHTSHFRDYADEYISAAGHFGNQSPTLVKQYAENLGFEYLSATSKEEFLSVHSGFIKTESKARPIVFEVFTNSEDESKALEMMMSIHKDTVFGAKSTMKQTAKGILGDRGMALLRKNLGKK</sequence>
<comment type="caution">
    <text evidence="7">The sequence shown here is derived from an EMBL/GenBank/DDBJ whole genome shotgun (WGS) entry which is preliminary data.</text>
</comment>
<dbReference type="InterPro" id="IPR029061">
    <property type="entry name" value="THDP-binding"/>
</dbReference>
<accession>A0ABX0HBR3</accession>
<evidence type="ECO:0000313" key="8">
    <source>
        <dbReference type="Proteomes" id="UP000649799"/>
    </source>
</evidence>
<organism evidence="7 8">
    <name type="scientific">Cyclobacterium plantarum</name>
    <dbReference type="NCBI Taxonomy" id="2716263"/>
    <lineage>
        <taxon>Bacteria</taxon>
        <taxon>Pseudomonadati</taxon>
        <taxon>Bacteroidota</taxon>
        <taxon>Cytophagia</taxon>
        <taxon>Cytophagales</taxon>
        <taxon>Cyclobacteriaceae</taxon>
        <taxon>Cyclobacterium</taxon>
    </lineage>
</organism>
<feature type="domain" description="Thiamine pyrophosphate enzyme N-terminal TPP-binding" evidence="6">
    <location>
        <begin position="12"/>
        <end position="121"/>
    </location>
</feature>
<dbReference type="RefSeq" id="WP_166150630.1">
    <property type="nucleotide sequence ID" value="NZ_JAANYN010000012.1"/>
</dbReference>
<keyword evidence="5" id="KW-0464">Manganese</keyword>
<name>A0ABX0HBR3_9BACT</name>
<protein>
    <submittedName>
        <fullName evidence="7">2-succinyl-5-enolpyruvyl-6-hydroxy-3-cyclohexene-1-carboxylate synthase</fullName>
    </submittedName>
</protein>
<evidence type="ECO:0000259" key="6">
    <source>
        <dbReference type="Pfam" id="PF02776"/>
    </source>
</evidence>
<dbReference type="InterPro" id="IPR012001">
    <property type="entry name" value="Thiamin_PyroP_enz_TPP-bd_dom"/>
</dbReference>
<evidence type="ECO:0000256" key="2">
    <source>
        <dbReference type="ARBA" id="ARBA00022723"/>
    </source>
</evidence>
<evidence type="ECO:0000313" key="7">
    <source>
        <dbReference type="EMBL" id="NHE59340.1"/>
    </source>
</evidence>
<dbReference type="CDD" id="cd07037">
    <property type="entry name" value="TPP_PYR_MenD"/>
    <property type="match status" value="1"/>
</dbReference>
<dbReference type="Proteomes" id="UP000649799">
    <property type="component" value="Unassembled WGS sequence"/>
</dbReference>
<evidence type="ECO:0000256" key="1">
    <source>
        <dbReference type="ARBA" id="ARBA00022679"/>
    </source>
</evidence>
<dbReference type="SUPFAM" id="SSF52518">
    <property type="entry name" value="Thiamin diphosphate-binding fold (THDP-binding)"/>
    <property type="match status" value="2"/>
</dbReference>
<keyword evidence="2" id="KW-0479">Metal-binding</keyword>
<evidence type="ECO:0000256" key="3">
    <source>
        <dbReference type="ARBA" id="ARBA00022842"/>
    </source>
</evidence>
<evidence type="ECO:0000256" key="5">
    <source>
        <dbReference type="ARBA" id="ARBA00023211"/>
    </source>
</evidence>
<dbReference type="Gene3D" id="3.40.50.1220">
    <property type="entry name" value="TPP-binding domain"/>
    <property type="match status" value="1"/>
</dbReference>
<dbReference type="PIRSF" id="PIRSF004983">
    <property type="entry name" value="MenD"/>
    <property type="match status" value="1"/>
</dbReference>